<sequence length="143" mass="15067">MVKQEPERKHAALLLVLLAGGLLSLSVSLLYLSGFGFSFDFLGPEKGSESSSVELWSVINMGASFMTIAFSVGQLMRYNPGHVRLLMGFAPTSGMLHVPPLLLWLAIGGDSFGVMLHAAALLVLLGGLAGLIRSRNQGPAAAD</sequence>
<gene>
    <name evidence="2" type="ORF">IDH45_00525</name>
</gene>
<comment type="caution">
    <text evidence="2">The sequence shown here is derived from an EMBL/GenBank/DDBJ whole genome shotgun (WGS) entry which is preliminary data.</text>
</comment>
<dbReference type="AlphaFoldDB" id="A0A927C447"/>
<evidence type="ECO:0000313" key="3">
    <source>
        <dbReference type="Proteomes" id="UP000639396"/>
    </source>
</evidence>
<keyword evidence="1" id="KW-0812">Transmembrane</keyword>
<dbReference type="Proteomes" id="UP000639396">
    <property type="component" value="Unassembled WGS sequence"/>
</dbReference>
<feature type="transmembrane region" description="Helical" evidence="1">
    <location>
        <begin position="12"/>
        <end position="35"/>
    </location>
</feature>
<accession>A0A927C447</accession>
<keyword evidence="1" id="KW-0472">Membrane</keyword>
<keyword evidence="3" id="KW-1185">Reference proteome</keyword>
<protein>
    <submittedName>
        <fullName evidence="2">Uncharacterized protein</fullName>
    </submittedName>
</protein>
<dbReference type="EMBL" id="JACXJA010000001">
    <property type="protein sequence ID" value="MBD2860469.1"/>
    <property type="molecule type" value="Genomic_DNA"/>
</dbReference>
<evidence type="ECO:0000313" key="2">
    <source>
        <dbReference type="EMBL" id="MBD2860469.1"/>
    </source>
</evidence>
<name>A0A927C447_9BACL</name>
<feature type="transmembrane region" description="Helical" evidence="1">
    <location>
        <begin position="85"/>
        <end position="106"/>
    </location>
</feature>
<proteinExistence type="predicted"/>
<organism evidence="2 3">
    <name type="scientific">Paenibacillus oceani</name>
    <dbReference type="NCBI Taxonomy" id="2772510"/>
    <lineage>
        <taxon>Bacteria</taxon>
        <taxon>Bacillati</taxon>
        <taxon>Bacillota</taxon>
        <taxon>Bacilli</taxon>
        <taxon>Bacillales</taxon>
        <taxon>Paenibacillaceae</taxon>
        <taxon>Paenibacillus</taxon>
    </lineage>
</organism>
<dbReference type="RefSeq" id="WP_190923653.1">
    <property type="nucleotide sequence ID" value="NZ_JACXJA010000001.1"/>
</dbReference>
<reference evidence="2" key="1">
    <citation type="submission" date="2020-09" db="EMBL/GenBank/DDBJ databases">
        <title>A novel bacterium of genus Paenibacillus, isolated from South China Sea.</title>
        <authorList>
            <person name="Huang H."/>
            <person name="Mo K."/>
            <person name="Hu Y."/>
        </authorList>
    </citation>
    <scope>NUCLEOTIDE SEQUENCE</scope>
    <source>
        <strain evidence="2">IB182363</strain>
    </source>
</reference>
<keyword evidence="1" id="KW-1133">Transmembrane helix</keyword>
<evidence type="ECO:0000256" key="1">
    <source>
        <dbReference type="SAM" id="Phobius"/>
    </source>
</evidence>
<feature type="transmembrane region" description="Helical" evidence="1">
    <location>
        <begin position="55"/>
        <end position="73"/>
    </location>
</feature>
<feature type="transmembrane region" description="Helical" evidence="1">
    <location>
        <begin position="112"/>
        <end position="132"/>
    </location>
</feature>